<dbReference type="Proteomes" id="UP000237144">
    <property type="component" value="Unassembled WGS sequence"/>
</dbReference>
<keyword evidence="8 11" id="KW-0694">RNA-binding</keyword>
<evidence type="ECO:0000256" key="8">
    <source>
        <dbReference type="ARBA" id="ARBA00022884"/>
    </source>
</evidence>
<feature type="compositionally biased region" description="Basic and acidic residues" evidence="12">
    <location>
        <begin position="599"/>
        <end position="608"/>
    </location>
</feature>
<feature type="domain" description="DEAD-box RNA helicase Q" evidence="15">
    <location>
        <begin position="16"/>
        <end position="44"/>
    </location>
</feature>
<evidence type="ECO:0000256" key="11">
    <source>
        <dbReference type="RuleBase" id="RU365068"/>
    </source>
</evidence>
<proteinExistence type="inferred from homology"/>
<dbReference type="PROSITE" id="PS51195">
    <property type="entry name" value="Q_MOTIF"/>
    <property type="match status" value="1"/>
</dbReference>
<dbReference type="InterPro" id="IPR000629">
    <property type="entry name" value="RNA-helicase_DEAD-box_CS"/>
</dbReference>
<feature type="compositionally biased region" description="Basic and acidic residues" evidence="12">
    <location>
        <begin position="584"/>
        <end position="593"/>
    </location>
</feature>
<sequence length="739" mass="80664">MAAERAPAAPSYAGPWSRIQPALTPWIANVVRDMGFEQMTPVQAGTIPLFLQHKDVVVEAVTGSGKTLAFVIPVIERLARRERPLGKREIGAIVIAPTRELAIQIHSVFNHFLAAQPTAGGADEPSTSASPPPPTLTTTPVAPALLLIGGNSLQDDKKHFFETGADILVGTPGRLEEFLLGSSSVALNKKSKGKGNVSRGSGTGVGDTRQLEVLVMDEADRLLDLGFTPTLTRLLEHFPKQRRTGLFSATMTDALGQLVRVGLRNPVRVVVKVEAKSVKGKEKAEAAGDRKIPSLLQNGFVVCRPEERLAVLFRILRQEAFPTAEDGEDAAPASEGARKFIVYFSTCAAVDYFYKVLSAMPSLAKSGFSLHSLHGQQPPTRRSSTFAAFVALPPTTPGVLFCTDVAARGLDLPDVDVVIQVDPPVDPRAFGHRIGRTARAGRSGKAVVLLNQGKEEGYVDFLNIRKIPLQRFTYDASDAPFLEEEAEALRGEMQKAILTDRDMHDRGIKAFVSSIRSYSKHEASYLFRLQDLDLVGLAKAFALLRMPKVAELKGKEKEIAERWSDRAVDWDIYAYADKAREKQRRAELKEQQEKQAAAESRKRARAEAAESAAGAEVDDAPEEKKFRKGEKKDRNRSWSAQEDNEERRAARRAKRLARVKAQHAAAQSERLLAVKAAGGTVDGDDDLDQDWKEELARVKREKREERKRLGGALGTSKLDRGAAPVGAGGLAGVAFEGLD</sequence>
<dbReference type="InterPro" id="IPR025313">
    <property type="entry name" value="SPB4-like_CTE"/>
</dbReference>
<evidence type="ECO:0000256" key="9">
    <source>
        <dbReference type="PROSITE-ProRule" id="PRU00552"/>
    </source>
</evidence>
<evidence type="ECO:0000256" key="1">
    <source>
        <dbReference type="ARBA" id="ARBA00004604"/>
    </source>
</evidence>
<comment type="catalytic activity">
    <reaction evidence="11">
        <text>ATP + H2O = ADP + phosphate + H(+)</text>
        <dbReference type="Rhea" id="RHEA:13065"/>
        <dbReference type="ChEBI" id="CHEBI:15377"/>
        <dbReference type="ChEBI" id="CHEBI:15378"/>
        <dbReference type="ChEBI" id="CHEBI:30616"/>
        <dbReference type="ChEBI" id="CHEBI:43474"/>
        <dbReference type="ChEBI" id="CHEBI:456216"/>
        <dbReference type="EC" id="3.6.4.13"/>
    </reaction>
</comment>
<dbReference type="GO" id="GO:0016887">
    <property type="term" value="F:ATP hydrolysis activity"/>
    <property type="evidence" value="ECO:0007669"/>
    <property type="project" value="RHEA"/>
</dbReference>
<evidence type="ECO:0000256" key="12">
    <source>
        <dbReference type="SAM" id="MobiDB-lite"/>
    </source>
</evidence>
<comment type="subcellular location">
    <subcellularLocation>
        <location evidence="1">Nucleus</location>
        <location evidence="1">Nucleolus</location>
    </subcellularLocation>
</comment>
<dbReference type="InterPro" id="IPR001650">
    <property type="entry name" value="Helicase_C-like"/>
</dbReference>
<keyword evidence="17" id="KW-1185">Reference proteome</keyword>
<dbReference type="Pfam" id="PF13959">
    <property type="entry name" value="CTE_SPB4"/>
    <property type="match status" value="1"/>
</dbReference>
<keyword evidence="6 10" id="KW-0347">Helicase</keyword>
<evidence type="ECO:0000313" key="16">
    <source>
        <dbReference type="EMBL" id="POY72475.1"/>
    </source>
</evidence>
<dbReference type="InterPro" id="IPR011545">
    <property type="entry name" value="DEAD/DEAH_box_helicase_dom"/>
</dbReference>
<feature type="short sequence motif" description="Q motif" evidence="9">
    <location>
        <begin position="16"/>
        <end position="44"/>
    </location>
</feature>
<dbReference type="PROSITE" id="PS51192">
    <property type="entry name" value="HELICASE_ATP_BIND_1"/>
    <property type="match status" value="1"/>
</dbReference>
<evidence type="ECO:0000313" key="17">
    <source>
        <dbReference type="Proteomes" id="UP000237144"/>
    </source>
</evidence>
<dbReference type="Gene3D" id="3.40.50.300">
    <property type="entry name" value="P-loop containing nucleotide triphosphate hydrolases"/>
    <property type="match status" value="2"/>
</dbReference>
<dbReference type="InterPro" id="IPR014014">
    <property type="entry name" value="RNA_helicase_DEAD_Q_motif"/>
</dbReference>
<dbReference type="EMBL" id="PJQD01000048">
    <property type="protein sequence ID" value="POY72475.1"/>
    <property type="molecule type" value="Genomic_DNA"/>
</dbReference>
<feature type="region of interest" description="Disordered" evidence="12">
    <location>
        <begin position="584"/>
        <end position="654"/>
    </location>
</feature>
<reference evidence="16 17" key="1">
    <citation type="journal article" date="2018" name="Front. Microbiol.">
        <title>Prospects for Fungal Bioremediation of Acidic Radioactive Waste Sites: Characterization and Genome Sequence of Rhodotorula taiwanensis MD1149.</title>
        <authorList>
            <person name="Tkavc R."/>
            <person name="Matrosova V.Y."/>
            <person name="Grichenko O.E."/>
            <person name="Gostincar C."/>
            <person name="Volpe R.P."/>
            <person name="Klimenkova P."/>
            <person name="Gaidamakova E.K."/>
            <person name="Zhou C.E."/>
            <person name="Stewart B.J."/>
            <person name="Lyman M.G."/>
            <person name="Malfatti S.A."/>
            <person name="Rubinfeld B."/>
            <person name="Courtot M."/>
            <person name="Singh J."/>
            <person name="Dalgard C.L."/>
            <person name="Hamilton T."/>
            <person name="Frey K.G."/>
            <person name="Gunde-Cimerman N."/>
            <person name="Dugan L."/>
            <person name="Daly M.J."/>
        </authorList>
    </citation>
    <scope>NUCLEOTIDE SEQUENCE [LARGE SCALE GENOMIC DNA]</scope>
    <source>
        <strain evidence="16 17">MD1149</strain>
    </source>
</reference>
<evidence type="ECO:0000256" key="7">
    <source>
        <dbReference type="ARBA" id="ARBA00022840"/>
    </source>
</evidence>
<evidence type="ECO:0000256" key="3">
    <source>
        <dbReference type="ARBA" id="ARBA00022552"/>
    </source>
</evidence>
<dbReference type="GO" id="GO:0005730">
    <property type="term" value="C:nucleolus"/>
    <property type="evidence" value="ECO:0007669"/>
    <property type="project" value="UniProtKB-SubCell"/>
</dbReference>
<keyword evidence="5 10" id="KW-0378">Hydrolase</keyword>
<evidence type="ECO:0000256" key="4">
    <source>
        <dbReference type="ARBA" id="ARBA00022741"/>
    </source>
</evidence>
<dbReference type="SMART" id="SM00487">
    <property type="entry name" value="DEXDc"/>
    <property type="match status" value="1"/>
</dbReference>
<dbReference type="PROSITE" id="PS00039">
    <property type="entry name" value="DEAD_ATP_HELICASE"/>
    <property type="match status" value="1"/>
</dbReference>
<dbReference type="GO" id="GO:0003724">
    <property type="term" value="F:RNA helicase activity"/>
    <property type="evidence" value="ECO:0007669"/>
    <property type="project" value="UniProtKB-EC"/>
</dbReference>
<dbReference type="PANTHER" id="PTHR24031">
    <property type="entry name" value="RNA HELICASE"/>
    <property type="match status" value="1"/>
</dbReference>
<dbReference type="SMART" id="SM00490">
    <property type="entry name" value="HELICc"/>
    <property type="match status" value="1"/>
</dbReference>
<feature type="domain" description="Helicase C-terminal" evidence="14">
    <location>
        <begin position="326"/>
        <end position="504"/>
    </location>
</feature>
<evidence type="ECO:0000259" key="13">
    <source>
        <dbReference type="PROSITE" id="PS51192"/>
    </source>
</evidence>
<comment type="caution">
    <text evidence="16">The sequence shown here is derived from an EMBL/GenBank/DDBJ whole genome shotgun (WGS) entry which is preliminary data.</text>
</comment>
<dbReference type="PROSITE" id="PS51194">
    <property type="entry name" value="HELICASE_CTER"/>
    <property type="match status" value="1"/>
</dbReference>
<dbReference type="InterPro" id="IPR027417">
    <property type="entry name" value="P-loop_NTPase"/>
</dbReference>
<comment type="function">
    <text evidence="11">RNA helicase.</text>
</comment>
<keyword evidence="2" id="KW-0690">Ribosome biogenesis</keyword>
<comment type="domain">
    <text evidence="11">The Q motif is unique to and characteristic of the DEAD box family of RNA helicases and controls ATP binding and hydrolysis.</text>
</comment>
<dbReference type="STRING" id="741276.A0A2S5B6V0"/>
<evidence type="ECO:0000259" key="14">
    <source>
        <dbReference type="PROSITE" id="PS51194"/>
    </source>
</evidence>
<accession>A0A2S5B6V0</accession>
<dbReference type="InterPro" id="IPR014001">
    <property type="entry name" value="Helicase_ATP-bd"/>
</dbReference>
<keyword evidence="3" id="KW-0698">rRNA processing</keyword>
<evidence type="ECO:0000256" key="2">
    <source>
        <dbReference type="ARBA" id="ARBA00022517"/>
    </source>
</evidence>
<keyword evidence="7 10" id="KW-0067">ATP-binding</keyword>
<evidence type="ECO:0000256" key="10">
    <source>
        <dbReference type="RuleBase" id="RU000492"/>
    </source>
</evidence>
<evidence type="ECO:0000256" key="5">
    <source>
        <dbReference type="ARBA" id="ARBA00022801"/>
    </source>
</evidence>
<name>A0A2S5B6V0_9BASI</name>
<dbReference type="Pfam" id="PF00271">
    <property type="entry name" value="Helicase_C"/>
    <property type="match status" value="1"/>
</dbReference>
<evidence type="ECO:0000259" key="15">
    <source>
        <dbReference type="PROSITE" id="PS51195"/>
    </source>
</evidence>
<dbReference type="Pfam" id="PF00270">
    <property type="entry name" value="DEAD"/>
    <property type="match status" value="1"/>
</dbReference>
<dbReference type="SUPFAM" id="SSF52540">
    <property type="entry name" value="P-loop containing nucleoside triphosphate hydrolases"/>
    <property type="match status" value="1"/>
</dbReference>
<dbReference type="SMART" id="SM01178">
    <property type="entry name" value="DUF4217"/>
    <property type="match status" value="1"/>
</dbReference>
<dbReference type="AlphaFoldDB" id="A0A2S5B6V0"/>
<dbReference type="EC" id="3.6.4.13" evidence="11"/>
<dbReference type="GO" id="GO:0005524">
    <property type="term" value="F:ATP binding"/>
    <property type="evidence" value="ECO:0007669"/>
    <property type="project" value="UniProtKB-UniRule"/>
</dbReference>
<keyword evidence="4 10" id="KW-0547">Nucleotide-binding</keyword>
<feature type="domain" description="Helicase ATP-binding" evidence="13">
    <location>
        <begin position="47"/>
        <end position="269"/>
    </location>
</feature>
<dbReference type="OrthoDB" id="7396459at2759"/>
<dbReference type="GO" id="GO:0003723">
    <property type="term" value="F:RNA binding"/>
    <property type="evidence" value="ECO:0007669"/>
    <property type="project" value="UniProtKB-UniRule"/>
</dbReference>
<feature type="compositionally biased region" description="Basic and acidic residues" evidence="12">
    <location>
        <begin position="622"/>
        <end position="636"/>
    </location>
</feature>
<protein>
    <recommendedName>
        <fullName evidence="11">ATP-dependent RNA helicase</fullName>
        <ecNumber evidence="11">3.6.4.13</ecNumber>
    </recommendedName>
</protein>
<evidence type="ECO:0000256" key="6">
    <source>
        <dbReference type="ARBA" id="ARBA00022806"/>
    </source>
</evidence>
<comment type="similarity">
    <text evidence="10">Belongs to the DEAD box helicase family.</text>
</comment>
<gene>
    <name evidence="16" type="ORF">BMF94_4301</name>
</gene>
<organism evidence="16 17">
    <name type="scientific">Rhodotorula taiwanensis</name>
    <dbReference type="NCBI Taxonomy" id="741276"/>
    <lineage>
        <taxon>Eukaryota</taxon>
        <taxon>Fungi</taxon>
        <taxon>Dikarya</taxon>
        <taxon>Basidiomycota</taxon>
        <taxon>Pucciniomycotina</taxon>
        <taxon>Microbotryomycetes</taxon>
        <taxon>Sporidiobolales</taxon>
        <taxon>Sporidiobolaceae</taxon>
        <taxon>Rhodotorula</taxon>
    </lineage>
</organism>
<dbReference type="CDD" id="cd17960">
    <property type="entry name" value="DEADc_DDX55"/>
    <property type="match status" value="1"/>
</dbReference>
<dbReference type="GO" id="GO:0006364">
    <property type="term" value="P:rRNA processing"/>
    <property type="evidence" value="ECO:0007669"/>
    <property type="project" value="UniProtKB-KW"/>
</dbReference>
<dbReference type="CDD" id="cd18787">
    <property type="entry name" value="SF2_C_DEAD"/>
    <property type="match status" value="1"/>
</dbReference>